<proteinExistence type="predicted"/>
<dbReference type="CDD" id="cd02440">
    <property type="entry name" value="AdoMet_MTases"/>
    <property type="match status" value="1"/>
</dbReference>
<evidence type="ECO:0008006" key="7">
    <source>
        <dbReference type="Google" id="ProtNLM"/>
    </source>
</evidence>
<dbReference type="InterPro" id="IPR004033">
    <property type="entry name" value="UbiE/COQ5_MeTrFase"/>
</dbReference>
<dbReference type="InParanoid" id="A0A1B1AIT8"/>
<dbReference type="EMBL" id="CP013244">
    <property type="protein sequence ID" value="ANP46472.1"/>
    <property type="molecule type" value="Genomic_DNA"/>
</dbReference>
<evidence type="ECO:0000313" key="6">
    <source>
        <dbReference type="Proteomes" id="UP000092498"/>
    </source>
</evidence>
<dbReference type="GO" id="GO:0008425">
    <property type="term" value="F:2-methoxy-6-polyprenyl-1,4-benzoquinol methyltransferase activity"/>
    <property type="evidence" value="ECO:0007669"/>
    <property type="project" value="TreeGrafter"/>
</dbReference>
<evidence type="ECO:0000256" key="1">
    <source>
        <dbReference type="ARBA" id="ARBA00022428"/>
    </source>
</evidence>
<dbReference type="SUPFAM" id="SSF53335">
    <property type="entry name" value="S-adenosyl-L-methionine-dependent methyltransferases"/>
    <property type="match status" value="1"/>
</dbReference>
<dbReference type="Pfam" id="PF01209">
    <property type="entry name" value="Ubie_methyltran"/>
    <property type="match status" value="1"/>
</dbReference>
<name>A0A1B1AIT8_9PROT</name>
<dbReference type="GO" id="GO:0009234">
    <property type="term" value="P:menaquinone biosynthetic process"/>
    <property type="evidence" value="ECO:0007669"/>
    <property type="project" value="UniProtKB-KW"/>
</dbReference>
<evidence type="ECO:0000256" key="3">
    <source>
        <dbReference type="ARBA" id="ARBA00022679"/>
    </source>
</evidence>
<dbReference type="STRING" id="1759059.ATE48_11370"/>
<dbReference type="AlphaFoldDB" id="A0A1B1AIT8"/>
<dbReference type="InterPro" id="IPR029063">
    <property type="entry name" value="SAM-dependent_MTases_sf"/>
</dbReference>
<reference evidence="5 6" key="1">
    <citation type="submission" date="2015-11" db="EMBL/GenBank/DDBJ databases">
        <title>Whole-Genome Sequence of Candidatus Oderbacter manganicum from the National Park Lower Oder Valley, Germany.</title>
        <authorList>
            <person name="Braun B."/>
            <person name="Liere K."/>
            <person name="Szewzyk U."/>
        </authorList>
    </citation>
    <scope>NUCLEOTIDE SEQUENCE [LARGE SCALE GENOMIC DNA]</scope>
    <source>
        <strain evidence="5 6">OTSz_A_272</strain>
    </source>
</reference>
<keyword evidence="3" id="KW-0808">Transferase</keyword>
<dbReference type="Proteomes" id="UP000092498">
    <property type="component" value="Chromosome"/>
</dbReference>
<keyword evidence="1" id="KW-0474">Menaquinone biosynthesis</keyword>
<evidence type="ECO:0000313" key="5">
    <source>
        <dbReference type="EMBL" id="ANP46472.1"/>
    </source>
</evidence>
<dbReference type="PANTHER" id="PTHR43591:SF24">
    <property type="entry name" value="2-METHOXY-6-POLYPRENYL-1,4-BENZOQUINOL METHYLASE, MITOCHONDRIAL"/>
    <property type="match status" value="1"/>
</dbReference>
<keyword evidence="2" id="KW-0489">Methyltransferase</keyword>
<dbReference type="RefSeq" id="WP_066771608.1">
    <property type="nucleotide sequence ID" value="NZ_CP013244.1"/>
</dbReference>
<evidence type="ECO:0000256" key="2">
    <source>
        <dbReference type="ARBA" id="ARBA00022603"/>
    </source>
</evidence>
<evidence type="ECO:0000256" key="4">
    <source>
        <dbReference type="ARBA" id="ARBA00022691"/>
    </source>
</evidence>
<dbReference type="GO" id="GO:0032259">
    <property type="term" value="P:methylation"/>
    <property type="evidence" value="ECO:0007669"/>
    <property type="project" value="UniProtKB-KW"/>
</dbReference>
<organism evidence="5 6">
    <name type="scientific">Candidatus Viadribacter manganicus</name>
    <dbReference type="NCBI Taxonomy" id="1759059"/>
    <lineage>
        <taxon>Bacteria</taxon>
        <taxon>Pseudomonadati</taxon>
        <taxon>Pseudomonadota</taxon>
        <taxon>Alphaproteobacteria</taxon>
        <taxon>Hyphomonadales</taxon>
        <taxon>Hyphomonadaceae</taxon>
        <taxon>Candidatus Viadribacter</taxon>
    </lineage>
</organism>
<dbReference type="PANTHER" id="PTHR43591">
    <property type="entry name" value="METHYLTRANSFERASE"/>
    <property type="match status" value="1"/>
</dbReference>
<sequence>MDAAEADTNAAHFDPQSDDVFGRIAVRYDRLCDAFSLFAHRIWKDRIAGHIAREKGALALDVASGTGDIPVRLLRNDGGPQRILVTDISAQMLAQAKKKLKGATRVEFRTLDAHALDLPDASVDTYSISFGMKICDRARVMSEAMRVLKPGGIFYCLEAARIPFEPLHQAYLLYMDWCLPTIARIATGGDASAYNYLLRGVHDFPPQRDFARELEAIGFENVTFKNLTLGIVAIHRGVKPANLPASTAHH</sequence>
<keyword evidence="4" id="KW-0949">S-adenosyl-L-methionine</keyword>
<dbReference type="KEGG" id="cbot:ATE48_11370"/>
<dbReference type="OrthoDB" id="9777638at2"/>
<accession>A0A1B1AIT8</accession>
<gene>
    <name evidence="5" type="ORF">ATE48_11370</name>
</gene>
<dbReference type="Gene3D" id="3.40.50.150">
    <property type="entry name" value="Vaccinia Virus protein VP39"/>
    <property type="match status" value="1"/>
</dbReference>
<keyword evidence="6" id="KW-1185">Reference proteome</keyword>
<dbReference type="PROSITE" id="PS51608">
    <property type="entry name" value="SAM_MT_UBIE"/>
    <property type="match status" value="1"/>
</dbReference>
<protein>
    <recommendedName>
        <fullName evidence="7">Demethylmenaquinone methyltransferase</fullName>
    </recommendedName>
</protein>
<dbReference type="NCBIfam" id="TIGR01934">
    <property type="entry name" value="MenG_MenH_UbiE"/>
    <property type="match status" value="1"/>
</dbReference>